<evidence type="ECO:0000313" key="2">
    <source>
        <dbReference type="Proteomes" id="UP001500353"/>
    </source>
</evidence>
<organism evidence="1 2">
    <name type="scientific">Chryseobacterium ginsengisoli</name>
    <dbReference type="NCBI Taxonomy" id="363853"/>
    <lineage>
        <taxon>Bacteria</taxon>
        <taxon>Pseudomonadati</taxon>
        <taxon>Bacteroidota</taxon>
        <taxon>Flavobacteriia</taxon>
        <taxon>Flavobacteriales</taxon>
        <taxon>Weeksellaceae</taxon>
        <taxon>Chryseobacterium group</taxon>
        <taxon>Chryseobacterium</taxon>
    </lineage>
</organism>
<evidence type="ECO:0000313" key="1">
    <source>
        <dbReference type="EMBL" id="GAA5084178.1"/>
    </source>
</evidence>
<protein>
    <submittedName>
        <fullName evidence="1">Uncharacterized protein</fullName>
    </submittedName>
</protein>
<dbReference type="Proteomes" id="UP001500353">
    <property type="component" value="Unassembled WGS sequence"/>
</dbReference>
<dbReference type="EMBL" id="BAABHX010000001">
    <property type="protein sequence ID" value="GAA5084178.1"/>
    <property type="molecule type" value="Genomic_DNA"/>
</dbReference>
<dbReference type="RefSeq" id="WP_345200720.1">
    <property type="nucleotide sequence ID" value="NZ_BAABHX010000001.1"/>
</dbReference>
<comment type="caution">
    <text evidence="1">The sequence shown here is derived from an EMBL/GenBank/DDBJ whole genome shotgun (WGS) entry which is preliminary data.</text>
</comment>
<proteinExistence type="predicted"/>
<sequence length="201" mass="22285">MMAPKGSSDSQPPAMTLGGMMDYYANGGRGSTADVLKFLGQEDMLGNFYNLAIFGASGGGSGKSHTTIGDMMRGLGVNPSESIGYYKDVIRALNLRQQIINAKLKPDSKAKFEDWTKLVDKVPELLNLYSQARTVFMPVSGEGEELYYLGQQDPPFSNKVKINTDKMGDILNYAFTIGHEMLHVFDDKYNYSRFINFIFNG</sequence>
<name>A0ABP9LUS2_9FLAO</name>
<gene>
    <name evidence="1" type="ORF">GCM10023210_03700</name>
</gene>
<reference evidence="2" key="1">
    <citation type="journal article" date="2019" name="Int. J. Syst. Evol. Microbiol.">
        <title>The Global Catalogue of Microorganisms (GCM) 10K type strain sequencing project: providing services to taxonomists for standard genome sequencing and annotation.</title>
        <authorList>
            <consortium name="The Broad Institute Genomics Platform"/>
            <consortium name="The Broad Institute Genome Sequencing Center for Infectious Disease"/>
            <person name="Wu L."/>
            <person name="Ma J."/>
        </authorList>
    </citation>
    <scope>NUCLEOTIDE SEQUENCE [LARGE SCALE GENOMIC DNA]</scope>
    <source>
        <strain evidence="2">JCM 18019</strain>
    </source>
</reference>
<accession>A0ABP9LUS2</accession>
<keyword evidence="2" id="KW-1185">Reference proteome</keyword>